<organism evidence="1 2">
    <name type="scientific">Dictyocaulus viviparus</name>
    <name type="common">Bovine lungworm</name>
    <dbReference type="NCBI Taxonomy" id="29172"/>
    <lineage>
        <taxon>Eukaryota</taxon>
        <taxon>Metazoa</taxon>
        <taxon>Ecdysozoa</taxon>
        <taxon>Nematoda</taxon>
        <taxon>Chromadorea</taxon>
        <taxon>Rhabditida</taxon>
        <taxon>Rhabditina</taxon>
        <taxon>Rhabditomorpha</taxon>
        <taxon>Strongyloidea</taxon>
        <taxon>Metastrongylidae</taxon>
        <taxon>Dictyocaulus</taxon>
    </lineage>
</organism>
<gene>
    <name evidence="1" type="ORF">DICVIV_05686</name>
</gene>
<keyword evidence="2" id="KW-1185">Reference proteome</keyword>
<reference evidence="1 2" key="1">
    <citation type="submission" date="2013-11" db="EMBL/GenBank/DDBJ databases">
        <title>Draft genome of the bovine lungworm Dictyocaulus viviparus.</title>
        <authorList>
            <person name="Mitreva M."/>
        </authorList>
    </citation>
    <scope>NUCLEOTIDE SEQUENCE [LARGE SCALE GENOMIC DNA]</scope>
    <source>
        <strain evidence="1 2">HannoverDv2000</strain>
    </source>
</reference>
<accession>A0A0D8XWP9</accession>
<evidence type="ECO:0000313" key="2">
    <source>
        <dbReference type="Proteomes" id="UP000053766"/>
    </source>
</evidence>
<dbReference type="AlphaFoldDB" id="A0A0D8XWP9"/>
<evidence type="ECO:0000313" key="1">
    <source>
        <dbReference type="EMBL" id="KJH48222.1"/>
    </source>
</evidence>
<protein>
    <submittedName>
        <fullName evidence="1">Uncharacterized protein</fullName>
    </submittedName>
</protein>
<name>A0A0D8XWP9_DICVI</name>
<dbReference type="Proteomes" id="UP000053766">
    <property type="component" value="Unassembled WGS sequence"/>
</dbReference>
<proteinExistence type="predicted"/>
<dbReference type="EMBL" id="KN716275">
    <property type="protein sequence ID" value="KJH48222.1"/>
    <property type="molecule type" value="Genomic_DNA"/>
</dbReference>
<sequence length="196" mass="22160">MIGTMVLLKKIPTPIVKMIVQGEADESCTLDDNLVAYISGLNIEQFEGLCSYIREHYSRNLDALKRKTGEADESCTLDDNLVAYISGLNIEQFEGLCSYIREHYSRNLDALKRKTGYTELTAFERRCVAEYERRVHVEKAKEMENDFDIVEVYPGHGVALPVKRKQPTLTPVNSQLNEVAILSCDEDVNMDDGMTG</sequence>
<reference evidence="2" key="2">
    <citation type="journal article" date="2016" name="Sci. Rep.">
        <title>Dictyocaulus viviparus genome, variome and transcriptome elucidate lungworm biology and support future intervention.</title>
        <authorList>
            <person name="McNulty S.N."/>
            <person name="Strube C."/>
            <person name="Rosa B.A."/>
            <person name="Martin J.C."/>
            <person name="Tyagi R."/>
            <person name="Choi Y.J."/>
            <person name="Wang Q."/>
            <person name="Hallsworth Pepin K."/>
            <person name="Zhang X."/>
            <person name="Ozersky P."/>
            <person name="Wilson R.K."/>
            <person name="Sternberg P.W."/>
            <person name="Gasser R.B."/>
            <person name="Mitreva M."/>
        </authorList>
    </citation>
    <scope>NUCLEOTIDE SEQUENCE [LARGE SCALE GENOMIC DNA]</scope>
    <source>
        <strain evidence="2">HannoverDv2000</strain>
    </source>
</reference>